<feature type="domain" description="Multidrug resistance protein MdtA-like barrel-sandwich hybrid" evidence="3">
    <location>
        <begin position="80"/>
        <end position="202"/>
    </location>
</feature>
<comment type="caution">
    <text evidence="5">The sequence shown here is derived from an EMBL/GenBank/DDBJ whole genome shotgun (WGS) entry which is preliminary data.</text>
</comment>
<evidence type="ECO:0000256" key="1">
    <source>
        <dbReference type="ARBA" id="ARBA00009477"/>
    </source>
</evidence>
<evidence type="ECO:0000259" key="4">
    <source>
        <dbReference type="Pfam" id="PF25954"/>
    </source>
</evidence>
<sequence length="387" mass="39709">MKLPGSLVAGALAGLVIGAGATAVVLTMRGGAPDASMAGPGGPGGGRGGFMPAVSMVAAEEASVGRTLDVIGEGRALKSVALTSEATGNVVEVNIAPGAKVSEGDVLLRLDERQQRIALERARAQYPIAKENAERYADLKETEAASALEAEAAYNEYKTIEADLRAAQYALQQRAIRAPFDGVIGLTEIEAGDYLRAGDQVTTLDDTSSIVVEFAIPQEAARAVEIGQKVTAGLASSGGGTHEGRVTAIDSRVNPETRTLKIEATFDNEDGAMLPGAVFAVSTTSKGEPAVSVPGLAIQWDRNGPYVWKRGEDGRAERADVSIIQRTDNIVLVRGAVEPGDMIVWEGSDRVRAGFPLPGDASQEDAREGAAAVGASGTGAAAGGGGD</sequence>
<protein>
    <submittedName>
        <fullName evidence="5">Uncharacterized protein</fullName>
    </submittedName>
</protein>
<comment type="similarity">
    <text evidence="1">Belongs to the membrane fusion protein (MFP) (TC 8.A.1) family.</text>
</comment>
<dbReference type="RefSeq" id="WP_104829752.1">
    <property type="nucleotide sequence ID" value="NZ_PJCH01000005.1"/>
</dbReference>
<accession>A0A2S7K7R3</accession>
<keyword evidence="6" id="KW-1185">Reference proteome</keyword>
<name>A0A2S7K7R3_9PROT</name>
<dbReference type="NCBIfam" id="TIGR01730">
    <property type="entry name" value="RND_mfp"/>
    <property type="match status" value="1"/>
</dbReference>
<evidence type="ECO:0000313" key="5">
    <source>
        <dbReference type="EMBL" id="PQA88508.1"/>
    </source>
</evidence>
<dbReference type="SUPFAM" id="SSF111369">
    <property type="entry name" value="HlyD-like secretion proteins"/>
    <property type="match status" value="1"/>
</dbReference>
<reference evidence="5 6" key="1">
    <citation type="submission" date="2017-12" db="EMBL/GenBank/DDBJ databases">
        <authorList>
            <person name="Hurst M.R.H."/>
        </authorList>
    </citation>
    <scope>NUCLEOTIDE SEQUENCE [LARGE SCALE GENOMIC DNA]</scope>
    <source>
        <strain evidence="5 6">SY-3-19</strain>
    </source>
</reference>
<dbReference type="PANTHER" id="PTHR30469:SF11">
    <property type="entry name" value="BLL4320 PROTEIN"/>
    <property type="match status" value="1"/>
</dbReference>
<feature type="compositionally biased region" description="Gly residues" evidence="2">
    <location>
        <begin position="376"/>
        <end position="387"/>
    </location>
</feature>
<dbReference type="Gene3D" id="1.10.287.470">
    <property type="entry name" value="Helix hairpin bin"/>
    <property type="match status" value="1"/>
</dbReference>
<dbReference type="Gene3D" id="2.40.30.170">
    <property type="match status" value="1"/>
</dbReference>
<dbReference type="Gene3D" id="2.40.50.100">
    <property type="match status" value="1"/>
</dbReference>
<feature type="domain" description="CusB-like beta-barrel" evidence="4">
    <location>
        <begin position="212"/>
        <end position="285"/>
    </location>
</feature>
<dbReference type="FunFam" id="2.40.30.170:FF:000010">
    <property type="entry name" value="Efflux RND transporter periplasmic adaptor subunit"/>
    <property type="match status" value="1"/>
</dbReference>
<dbReference type="Pfam" id="PF25917">
    <property type="entry name" value="BSH_RND"/>
    <property type="match status" value="1"/>
</dbReference>
<dbReference type="AlphaFoldDB" id="A0A2S7K7R3"/>
<dbReference type="Pfam" id="PF25954">
    <property type="entry name" value="Beta-barrel_RND_2"/>
    <property type="match status" value="1"/>
</dbReference>
<proteinExistence type="inferred from homology"/>
<dbReference type="Proteomes" id="UP000239504">
    <property type="component" value="Unassembled WGS sequence"/>
</dbReference>
<feature type="region of interest" description="Disordered" evidence="2">
    <location>
        <begin position="355"/>
        <end position="387"/>
    </location>
</feature>
<dbReference type="OrthoDB" id="9806939at2"/>
<evidence type="ECO:0000259" key="3">
    <source>
        <dbReference type="Pfam" id="PF25917"/>
    </source>
</evidence>
<dbReference type="PANTHER" id="PTHR30469">
    <property type="entry name" value="MULTIDRUG RESISTANCE PROTEIN MDTA"/>
    <property type="match status" value="1"/>
</dbReference>
<organism evidence="5 6">
    <name type="scientific">Hyphococcus luteus</name>
    <dbReference type="NCBI Taxonomy" id="2058213"/>
    <lineage>
        <taxon>Bacteria</taxon>
        <taxon>Pseudomonadati</taxon>
        <taxon>Pseudomonadota</taxon>
        <taxon>Alphaproteobacteria</taxon>
        <taxon>Parvularculales</taxon>
        <taxon>Parvularculaceae</taxon>
        <taxon>Hyphococcus</taxon>
    </lineage>
</organism>
<dbReference type="InterPro" id="IPR006143">
    <property type="entry name" value="RND_pump_MFP"/>
</dbReference>
<dbReference type="Gene3D" id="2.40.420.20">
    <property type="match status" value="1"/>
</dbReference>
<dbReference type="InterPro" id="IPR058792">
    <property type="entry name" value="Beta-barrel_RND_2"/>
</dbReference>
<dbReference type="GO" id="GO:1990281">
    <property type="term" value="C:efflux pump complex"/>
    <property type="evidence" value="ECO:0007669"/>
    <property type="project" value="TreeGrafter"/>
</dbReference>
<gene>
    <name evidence="5" type="ORF">CW354_09485</name>
</gene>
<evidence type="ECO:0000256" key="2">
    <source>
        <dbReference type="SAM" id="MobiDB-lite"/>
    </source>
</evidence>
<dbReference type="GO" id="GO:0015562">
    <property type="term" value="F:efflux transmembrane transporter activity"/>
    <property type="evidence" value="ECO:0007669"/>
    <property type="project" value="TreeGrafter"/>
</dbReference>
<evidence type="ECO:0000313" key="6">
    <source>
        <dbReference type="Proteomes" id="UP000239504"/>
    </source>
</evidence>
<dbReference type="EMBL" id="PJCH01000005">
    <property type="protein sequence ID" value="PQA88508.1"/>
    <property type="molecule type" value="Genomic_DNA"/>
</dbReference>
<dbReference type="InterPro" id="IPR058625">
    <property type="entry name" value="MdtA-like_BSH"/>
</dbReference>